<protein>
    <submittedName>
        <fullName evidence="1">Uncharacterized protein</fullName>
    </submittedName>
</protein>
<gene>
    <name evidence="1" type="ORF">NSPZN2_10222</name>
</gene>
<evidence type="ECO:0000313" key="1">
    <source>
        <dbReference type="EMBL" id="CAE6690994.1"/>
    </source>
</evidence>
<reference evidence="1 2" key="1">
    <citation type="submission" date="2021-02" db="EMBL/GenBank/DDBJ databases">
        <authorList>
            <person name="Han P."/>
        </authorList>
    </citation>
    <scope>NUCLEOTIDE SEQUENCE [LARGE SCALE GENOMIC DNA]</scope>
    <source>
        <strain evidence="1">Candidatus Nitrospira sp. ZN2</strain>
    </source>
</reference>
<name>A0ABM8QD99_9BACT</name>
<comment type="caution">
    <text evidence="1">The sequence shown here is derived from an EMBL/GenBank/DDBJ whole genome shotgun (WGS) entry which is preliminary data.</text>
</comment>
<evidence type="ECO:0000313" key="2">
    <source>
        <dbReference type="Proteomes" id="UP000675880"/>
    </source>
</evidence>
<dbReference type="EMBL" id="CAJNBJ010000001">
    <property type="protein sequence ID" value="CAE6690994.1"/>
    <property type="molecule type" value="Genomic_DNA"/>
</dbReference>
<organism evidence="1 2">
    <name type="scientific">Nitrospira defluvii</name>
    <dbReference type="NCBI Taxonomy" id="330214"/>
    <lineage>
        <taxon>Bacteria</taxon>
        <taxon>Pseudomonadati</taxon>
        <taxon>Nitrospirota</taxon>
        <taxon>Nitrospiria</taxon>
        <taxon>Nitrospirales</taxon>
        <taxon>Nitrospiraceae</taxon>
        <taxon>Nitrospira</taxon>
    </lineage>
</organism>
<proteinExistence type="predicted"/>
<sequence>MRRKKRRRRFRSLRKIPPPEERLEGGFLSRSDRQRNDEPALLAKLALLLHGKHHERFAVAELAFFERDDRLRFADAHQVLFGKRECLFLTRRHHIEVQLAVLSLDPGIVHVDAVHLVSHADSTPCCEVD</sequence>
<accession>A0ABM8QD99</accession>
<dbReference type="Proteomes" id="UP000675880">
    <property type="component" value="Unassembled WGS sequence"/>
</dbReference>
<keyword evidence="2" id="KW-1185">Reference proteome</keyword>